<dbReference type="InterPro" id="IPR017847">
    <property type="entry name" value="T6SS_RhsGE_Vgr_subset"/>
</dbReference>
<dbReference type="InterPro" id="IPR006533">
    <property type="entry name" value="T6SS_Vgr_RhsGE"/>
</dbReference>
<evidence type="ECO:0000313" key="8">
    <source>
        <dbReference type="Proteomes" id="UP000076962"/>
    </source>
</evidence>
<dbReference type="PANTHER" id="PTHR32305">
    <property type="match status" value="1"/>
</dbReference>
<evidence type="ECO:0000313" key="7">
    <source>
        <dbReference type="EMBL" id="OAD19854.1"/>
    </source>
</evidence>
<dbReference type="SUPFAM" id="SSF69279">
    <property type="entry name" value="Phage tail proteins"/>
    <property type="match status" value="2"/>
</dbReference>
<dbReference type="NCBIfam" id="TIGR03361">
    <property type="entry name" value="VI_Rhs_Vgr"/>
    <property type="match status" value="1"/>
</dbReference>
<dbReference type="PANTHER" id="PTHR32305:SF15">
    <property type="entry name" value="PROTEIN RHSA-RELATED"/>
    <property type="match status" value="1"/>
</dbReference>
<evidence type="ECO:0000256" key="2">
    <source>
        <dbReference type="ARBA" id="ARBA00005558"/>
    </source>
</evidence>
<feature type="domain" description="Gp5/Type VI secretion system Vgr protein OB-fold" evidence="5">
    <location>
        <begin position="259"/>
        <end position="325"/>
    </location>
</feature>
<dbReference type="SUPFAM" id="SSF69255">
    <property type="entry name" value="gp5 N-terminal domain-like"/>
    <property type="match status" value="1"/>
</dbReference>
<accession>A0A176RVU3</accession>
<feature type="region of interest" description="Disordered" evidence="4">
    <location>
        <begin position="322"/>
        <end position="359"/>
    </location>
</feature>
<sequence>MPGDEYRFVLQNEPPKREYCVQYRESEFDFISRLLEEEGIFYFFEHHDNKHILVMGDSPSAHKAIQGESQIIFHEPRPGQVADEPHIYSFNYTEEILSGKVSLKDYNFKKPALNLKGEKTGDKNTELEVYDYPGKFDEPGRGNNLAKVRLEEYQTVKKEGSGATTCTHFAAGFFFTMEEYPRDDFNKKYLITQHQISGSQPQVLEETAGESGSSFSSSFECIPFEVPYRPDRVTPKPVVEGSQTAIVVGPKGEEIYTNEHGQVKVQFHWDREGKMDEKSSCWIRVSQLWAGRRWGAMYIPRIDQEVIVDFLEGDPDRPIITGRVYHGTNKPPYPLPAEKTKSTIKSDSSKGGGGFNEIRFEDKKGKEEVYIQAEKDRNELVKNDMSTNVKHDQSLTVHHDRTKTIKHNETITIDGTSTKTIDKTTSITIKTGTYSHDVADNTATYHVKKALTENYDDTQTTTVNKKIKIESKADIEITAATQIKLKTGESTLLMKSDGTIEIKGLNIKIEGIAIAIEGGVTVAIHGGMVTSKADTVHNTSGALVESKGTATNTVKGGVVLLNP</sequence>
<dbReference type="Proteomes" id="UP000076962">
    <property type="component" value="Unassembled WGS sequence"/>
</dbReference>
<dbReference type="AlphaFoldDB" id="A0A176RVU3"/>
<dbReference type="NCBIfam" id="TIGR01646">
    <property type="entry name" value="vgr_GE"/>
    <property type="match status" value="1"/>
</dbReference>
<name>A0A176RVU3_9GAMM</name>
<gene>
    <name evidence="7" type="ORF">THIOM_004484</name>
</gene>
<keyword evidence="8" id="KW-1185">Reference proteome</keyword>
<comment type="caution">
    <text evidence="7">The sequence shown here is derived from an EMBL/GenBank/DDBJ whole genome shotgun (WGS) entry which is preliminary data.</text>
</comment>
<proteinExistence type="inferred from homology"/>
<dbReference type="InterPro" id="IPR037026">
    <property type="entry name" value="Vgr_OB-fold_dom_sf"/>
</dbReference>
<evidence type="ECO:0000259" key="6">
    <source>
        <dbReference type="Pfam" id="PF22178"/>
    </source>
</evidence>
<dbReference type="InterPro" id="IPR054030">
    <property type="entry name" value="Gp5_Vgr_C"/>
</dbReference>
<dbReference type="PATRIC" id="fig|1003181.4.peg.5911"/>
<protein>
    <submittedName>
        <fullName evidence="7">Type VI secretion system Vgr family protein</fullName>
    </submittedName>
</protein>
<dbReference type="Gene3D" id="2.30.110.50">
    <property type="match status" value="1"/>
</dbReference>
<dbReference type="Gene3D" id="3.55.50.10">
    <property type="entry name" value="Baseplate protein-like domains"/>
    <property type="match status" value="1"/>
</dbReference>
<dbReference type="GO" id="GO:0005576">
    <property type="term" value="C:extracellular region"/>
    <property type="evidence" value="ECO:0007669"/>
    <property type="project" value="UniProtKB-SubCell"/>
</dbReference>
<evidence type="ECO:0000256" key="4">
    <source>
        <dbReference type="SAM" id="MobiDB-lite"/>
    </source>
</evidence>
<dbReference type="InterPro" id="IPR006531">
    <property type="entry name" value="Gp5/Vgr_OB"/>
</dbReference>
<dbReference type="Pfam" id="PF05954">
    <property type="entry name" value="Phage_GPD"/>
    <property type="match status" value="1"/>
</dbReference>
<dbReference type="Pfam" id="PF22178">
    <property type="entry name" value="Gp5_trimer_C"/>
    <property type="match status" value="1"/>
</dbReference>
<organism evidence="7 8">
    <name type="scientific">Candidatus Thiomargarita nelsonii</name>
    <dbReference type="NCBI Taxonomy" id="1003181"/>
    <lineage>
        <taxon>Bacteria</taxon>
        <taxon>Pseudomonadati</taxon>
        <taxon>Pseudomonadota</taxon>
        <taxon>Gammaproteobacteria</taxon>
        <taxon>Thiotrichales</taxon>
        <taxon>Thiotrichaceae</taxon>
        <taxon>Thiomargarita</taxon>
    </lineage>
</organism>
<dbReference type="SUPFAM" id="SSF69349">
    <property type="entry name" value="Phage fibre proteins"/>
    <property type="match status" value="1"/>
</dbReference>
<dbReference type="EMBL" id="LUTY01002639">
    <property type="protein sequence ID" value="OAD19854.1"/>
    <property type="molecule type" value="Genomic_DNA"/>
</dbReference>
<evidence type="ECO:0000256" key="3">
    <source>
        <dbReference type="ARBA" id="ARBA00022525"/>
    </source>
</evidence>
<dbReference type="InterPro" id="IPR050708">
    <property type="entry name" value="T6SS_VgrG/RHS"/>
</dbReference>
<dbReference type="Gene3D" id="2.40.50.230">
    <property type="entry name" value="Gp5 N-terminal domain"/>
    <property type="match status" value="1"/>
</dbReference>
<keyword evidence="3" id="KW-0964">Secreted</keyword>
<dbReference type="Gene3D" id="4.10.220.110">
    <property type="match status" value="1"/>
</dbReference>
<evidence type="ECO:0000256" key="1">
    <source>
        <dbReference type="ARBA" id="ARBA00004613"/>
    </source>
</evidence>
<dbReference type="Pfam" id="PF04717">
    <property type="entry name" value="Phage_base_V"/>
    <property type="match status" value="1"/>
</dbReference>
<comment type="similarity">
    <text evidence="2">Belongs to the VgrG protein family.</text>
</comment>
<reference evidence="7 8" key="1">
    <citation type="submission" date="2016-05" db="EMBL/GenBank/DDBJ databases">
        <title>Single-cell genome of chain-forming Candidatus Thiomargarita nelsonii and comparison to other large sulfur-oxidizing bacteria.</title>
        <authorList>
            <person name="Winkel M."/>
            <person name="Salman V."/>
            <person name="Woyke T."/>
            <person name="Schulz-Vogt H."/>
            <person name="Richter M."/>
            <person name="Flood B."/>
            <person name="Bailey J."/>
            <person name="Amann R."/>
            <person name="Mussmann M."/>
        </authorList>
    </citation>
    <scope>NUCLEOTIDE SEQUENCE [LARGE SCALE GENOMIC DNA]</scope>
    <source>
        <strain evidence="7 8">THI036</strain>
    </source>
</reference>
<feature type="domain" description="Gp5/Type VI secretion system Vgr C-terminal trimerisation" evidence="6">
    <location>
        <begin position="342"/>
        <end position="442"/>
    </location>
</feature>
<comment type="subcellular location">
    <subcellularLocation>
        <location evidence="1">Secreted</location>
    </subcellularLocation>
</comment>
<evidence type="ECO:0000259" key="5">
    <source>
        <dbReference type="Pfam" id="PF04717"/>
    </source>
</evidence>